<dbReference type="PIRSF" id="PIRSF006488">
    <property type="entry name" value="Exonuc_VII_S"/>
    <property type="match status" value="1"/>
</dbReference>
<comment type="subunit">
    <text evidence="6">Heterooligomer composed of large and small subunits.</text>
</comment>
<evidence type="ECO:0000256" key="7">
    <source>
        <dbReference type="SAM" id="Coils"/>
    </source>
</evidence>
<proteinExistence type="inferred from homology"/>
<organism evidence="8 9">
    <name type="scientific">Aequitasia blattaphilus</name>
    <dbReference type="NCBI Taxonomy" id="2949332"/>
    <lineage>
        <taxon>Bacteria</taxon>
        <taxon>Bacillati</taxon>
        <taxon>Bacillota</taxon>
        <taxon>Clostridia</taxon>
        <taxon>Lachnospirales</taxon>
        <taxon>Lachnospiraceae</taxon>
        <taxon>Aequitasia</taxon>
    </lineage>
</organism>
<dbReference type="InterPro" id="IPR003761">
    <property type="entry name" value="Exonuc_VII_S"/>
</dbReference>
<dbReference type="PANTHER" id="PTHR34137:SF1">
    <property type="entry name" value="EXODEOXYRIBONUCLEASE 7 SMALL SUBUNIT"/>
    <property type="match status" value="1"/>
</dbReference>
<evidence type="ECO:0000256" key="2">
    <source>
        <dbReference type="ARBA" id="ARBA00022490"/>
    </source>
</evidence>
<keyword evidence="7" id="KW-0175">Coiled coil</keyword>
<feature type="coiled-coil region" evidence="7">
    <location>
        <begin position="1"/>
        <end position="63"/>
    </location>
</feature>
<dbReference type="PANTHER" id="PTHR34137">
    <property type="entry name" value="EXODEOXYRIBONUCLEASE 7 SMALL SUBUNIT"/>
    <property type="match status" value="1"/>
</dbReference>
<reference evidence="8 9" key="1">
    <citation type="journal article" date="2022" name="Genome Biol. Evol.">
        <title>Host diet, physiology and behaviors set the stage for Lachnospiraceae cladogenesis.</title>
        <authorList>
            <person name="Vera-Ponce De Leon A."/>
            <person name="Schneider M."/>
            <person name="Jahnes B.C."/>
            <person name="Sadowski V."/>
            <person name="Camuy-Velez L.A."/>
            <person name="Duan J."/>
            <person name="Sabree Z.L."/>
        </authorList>
    </citation>
    <scope>NUCLEOTIDE SEQUENCE [LARGE SCALE GENOMIC DNA]</scope>
    <source>
        <strain evidence="8 9">PAL113</strain>
    </source>
</reference>
<evidence type="ECO:0000256" key="6">
    <source>
        <dbReference type="HAMAP-Rule" id="MF_00337"/>
    </source>
</evidence>
<dbReference type="GO" id="GO:0008855">
    <property type="term" value="F:exodeoxyribonuclease VII activity"/>
    <property type="evidence" value="ECO:0007669"/>
    <property type="project" value="UniProtKB-EC"/>
</dbReference>
<sequence length="70" mass="8185">MAAKKNNLDDLFQSLEEITEEMESEEISLEDSFTLYKKGMDILKKCNEKIEGIEKKIQILDDEGETHEFE</sequence>
<comment type="similarity">
    <text evidence="1 6">Belongs to the XseB family.</text>
</comment>
<dbReference type="RefSeq" id="WP_262064944.1">
    <property type="nucleotide sequence ID" value="NZ_JAMXOD010000002.1"/>
</dbReference>
<evidence type="ECO:0000256" key="4">
    <source>
        <dbReference type="ARBA" id="ARBA00022801"/>
    </source>
</evidence>
<dbReference type="EC" id="3.1.11.6" evidence="6"/>
<name>A0ABT1E5P9_9FIRM</name>
<dbReference type="Proteomes" id="UP001523566">
    <property type="component" value="Unassembled WGS sequence"/>
</dbReference>
<accession>A0ABT1E5P9</accession>
<dbReference type="InterPro" id="IPR037004">
    <property type="entry name" value="Exonuc_VII_ssu_sf"/>
</dbReference>
<dbReference type="Pfam" id="PF02609">
    <property type="entry name" value="Exonuc_VII_S"/>
    <property type="match status" value="1"/>
</dbReference>
<dbReference type="Gene3D" id="1.10.287.1040">
    <property type="entry name" value="Exonuclease VII, small subunit"/>
    <property type="match status" value="1"/>
</dbReference>
<evidence type="ECO:0000256" key="5">
    <source>
        <dbReference type="ARBA" id="ARBA00022839"/>
    </source>
</evidence>
<dbReference type="NCBIfam" id="TIGR01280">
    <property type="entry name" value="xseB"/>
    <property type="match status" value="1"/>
</dbReference>
<protein>
    <recommendedName>
        <fullName evidence="6">Exodeoxyribonuclease 7 small subunit</fullName>
        <ecNumber evidence="6">3.1.11.6</ecNumber>
    </recommendedName>
    <alternativeName>
        <fullName evidence="6">Exodeoxyribonuclease VII small subunit</fullName>
        <shortName evidence="6">Exonuclease VII small subunit</shortName>
    </alternativeName>
</protein>
<comment type="catalytic activity">
    <reaction evidence="6">
        <text>Exonucleolytic cleavage in either 5'- to 3'- or 3'- to 5'-direction to yield nucleoside 5'-phosphates.</text>
        <dbReference type="EC" id="3.1.11.6"/>
    </reaction>
</comment>
<comment type="caution">
    <text evidence="8">The sequence shown here is derived from an EMBL/GenBank/DDBJ whole genome shotgun (WGS) entry which is preliminary data.</text>
</comment>
<evidence type="ECO:0000256" key="3">
    <source>
        <dbReference type="ARBA" id="ARBA00022722"/>
    </source>
</evidence>
<keyword evidence="5 6" id="KW-0269">Exonuclease</keyword>
<dbReference type="HAMAP" id="MF_00337">
    <property type="entry name" value="Exonuc_7_S"/>
    <property type="match status" value="1"/>
</dbReference>
<comment type="function">
    <text evidence="6">Bidirectionally degrades single-stranded DNA into large acid-insoluble oligonucleotides, which are then degraded further into small acid-soluble oligonucleotides.</text>
</comment>
<evidence type="ECO:0000313" key="9">
    <source>
        <dbReference type="Proteomes" id="UP001523566"/>
    </source>
</evidence>
<evidence type="ECO:0000313" key="8">
    <source>
        <dbReference type="EMBL" id="MCP1101161.1"/>
    </source>
</evidence>
<keyword evidence="4 6" id="KW-0378">Hydrolase</keyword>
<comment type="subcellular location">
    <subcellularLocation>
        <location evidence="6">Cytoplasm</location>
    </subcellularLocation>
</comment>
<keyword evidence="3 6" id="KW-0540">Nuclease</keyword>
<keyword evidence="2 6" id="KW-0963">Cytoplasm</keyword>
<dbReference type="SUPFAM" id="SSF116842">
    <property type="entry name" value="XseB-like"/>
    <property type="match status" value="1"/>
</dbReference>
<evidence type="ECO:0000256" key="1">
    <source>
        <dbReference type="ARBA" id="ARBA00009998"/>
    </source>
</evidence>
<gene>
    <name evidence="6 8" type="primary">xseB</name>
    <name evidence="8" type="ORF">NK125_01875</name>
</gene>
<keyword evidence="9" id="KW-1185">Reference proteome</keyword>
<dbReference type="EMBL" id="JAMZFW010000002">
    <property type="protein sequence ID" value="MCP1101161.1"/>
    <property type="molecule type" value="Genomic_DNA"/>
</dbReference>